<gene>
    <name evidence="2" type="ORF">M8C21_033668</name>
</gene>
<comment type="caution">
    <text evidence="2">The sequence shown here is derived from an EMBL/GenBank/DDBJ whole genome shotgun (WGS) entry which is preliminary data.</text>
</comment>
<feature type="non-terminal residue" evidence="2">
    <location>
        <position position="1"/>
    </location>
</feature>
<protein>
    <submittedName>
        <fullName evidence="2">Uncharacterized protein</fullName>
    </submittedName>
</protein>
<feature type="non-terminal residue" evidence="2">
    <location>
        <position position="112"/>
    </location>
</feature>
<dbReference type="Proteomes" id="UP001206925">
    <property type="component" value="Unassembled WGS sequence"/>
</dbReference>
<evidence type="ECO:0000313" key="2">
    <source>
        <dbReference type="EMBL" id="KAI7744282.1"/>
    </source>
</evidence>
<keyword evidence="3" id="KW-1185">Reference proteome</keyword>
<organism evidence="2 3">
    <name type="scientific">Ambrosia artemisiifolia</name>
    <name type="common">Common ragweed</name>
    <dbReference type="NCBI Taxonomy" id="4212"/>
    <lineage>
        <taxon>Eukaryota</taxon>
        <taxon>Viridiplantae</taxon>
        <taxon>Streptophyta</taxon>
        <taxon>Embryophyta</taxon>
        <taxon>Tracheophyta</taxon>
        <taxon>Spermatophyta</taxon>
        <taxon>Magnoliopsida</taxon>
        <taxon>eudicotyledons</taxon>
        <taxon>Gunneridae</taxon>
        <taxon>Pentapetalae</taxon>
        <taxon>asterids</taxon>
        <taxon>campanulids</taxon>
        <taxon>Asterales</taxon>
        <taxon>Asteraceae</taxon>
        <taxon>Asteroideae</taxon>
        <taxon>Heliantheae alliance</taxon>
        <taxon>Heliantheae</taxon>
        <taxon>Ambrosia</taxon>
    </lineage>
</organism>
<evidence type="ECO:0000256" key="1">
    <source>
        <dbReference type="SAM" id="MobiDB-lite"/>
    </source>
</evidence>
<accession>A0AAD5GIV3</accession>
<feature type="compositionally biased region" description="Basic and acidic residues" evidence="1">
    <location>
        <begin position="32"/>
        <end position="41"/>
    </location>
</feature>
<name>A0AAD5GIV3_AMBAR</name>
<proteinExistence type="predicted"/>
<reference evidence="2" key="1">
    <citation type="submission" date="2022-06" db="EMBL/GenBank/DDBJ databases">
        <title>Uncovering the hologenomic basis of an extraordinary plant invasion.</title>
        <authorList>
            <person name="Bieker V.C."/>
            <person name="Martin M.D."/>
            <person name="Gilbert T."/>
            <person name="Hodgins K."/>
            <person name="Battlay P."/>
            <person name="Petersen B."/>
            <person name="Wilson J."/>
        </authorList>
    </citation>
    <scope>NUCLEOTIDE SEQUENCE</scope>
    <source>
        <strain evidence="2">AA19_3_7</strain>
        <tissue evidence="2">Leaf</tissue>
    </source>
</reference>
<dbReference type="AlphaFoldDB" id="A0AAD5GIV3"/>
<sequence length="112" mass="12547">NYFVHWWVVNKHNTTPDFSISLSSPGTPTSKKVKEGREKGSHNTHRFGPFPAPSASSLSASIGYRERQKQLGGGEEEVKRTIIDVLSFKIDSSNIAFKFAEMEYTAKLLGTW</sequence>
<dbReference type="EMBL" id="JAMZMK010007552">
    <property type="protein sequence ID" value="KAI7744282.1"/>
    <property type="molecule type" value="Genomic_DNA"/>
</dbReference>
<feature type="compositionally biased region" description="Polar residues" evidence="1">
    <location>
        <begin position="20"/>
        <end position="30"/>
    </location>
</feature>
<feature type="region of interest" description="Disordered" evidence="1">
    <location>
        <begin position="20"/>
        <end position="59"/>
    </location>
</feature>
<evidence type="ECO:0000313" key="3">
    <source>
        <dbReference type="Proteomes" id="UP001206925"/>
    </source>
</evidence>